<feature type="region of interest" description="Disordered" evidence="1">
    <location>
        <begin position="64"/>
        <end position="87"/>
    </location>
</feature>
<evidence type="ECO:0000313" key="3">
    <source>
        <dbReference type="EMBL" id="JAD46010.1"/>
    </source>
</evidence>
<evidence type="ECO:0000256" key="2">
    <source>
        <dbReference type="SAM" id="SignalP"/>
    </source>
</evidence>
<dbReference type="EMBL" id="GBRH01251885">
    <property type="protein sequence ID" value="JAD46010.1"/>
    <property type="molecule type" value="Transcribed_RNA"/>
</dbReference>
<accession>A0A0A9AAI5</accession>
<reference evidence="3" key="1">
    <citation type="submission" date="2014-09" db="EMBL/GenBank/DDBJ databases">
        <authorList>
            <person name="Magalhaes I.L.F."/>
            <person name="Oliveira U."/>
            <person name="Santos F.R."/>
            <person name="Vidigal T.H.D.A."/>
            <person name="Brescovit A.D."/>
            <person name="Santos A.J."/>
        </authorList>
    </citation>
    <scope>NUCLEOTIDE SEQUENCE</scope>
    <source>
        <tissue evidence="3">Shoot tissue taken approximately 20 cm above the soil surface</tissue>
    </source>
</reference>
<keyword evidence="2" id="KW-0732">Signal</keyword>
<organism evidence="3">
    <name type="scientific">Arundo donax</name>
    <name type="common">Giant reed</name>
    <name type="synonym">Donax arundinaceus</name>
    <dbReference type="NCBI Taxonomy" id="35708"/>
    <lineage>
        <taxon>Eukaryota</taxon>
        <taxon>Viridiplantae</taxon>
        <taxon>Streptophyta</taxon>
        <taxon>Embryophyta</taxon>
        <taxon>Tracheophyta</taxon>
        <taxon>Spermatophyta</taxon>
        <taxon>Magnoliopsida</taxon>
        <taxon>Liliopsida</taxon>
        <taxon>Poales</taxon>
        <taxon>Poaceae</taxon>
        <taxon>PACMAD clade</taxon>
        <taxon>Arundinoideae</taxon>
        <taxon>Arundineae</taxon>
        <taxon>Arundo</taxon>
    </lineage>
</organism>
<dbReference type="AlphaFoldDB" id="A0A0A9AAI5"/>
<proteinExistence type="predicted"/>
<evidence type="ECO:0000256" key="1">
    <source>
        <dbReference type="SAM" id="MobiDB-lite"/>
    </source>
</evidence>
<feature type="chain" id="PRO_5002045373" evidence="2">
    <location>
        <begin position="29"/>
        <end position="109"/>
    </location>
</feature>
<feature type="signal peptide" evidence="2">
    <location>
        <begin position="1"/>
        <end position="28"/>
    </location>
</feature>
<sequence>MDCRRASSTLLMVLLAIFLLTPDRPVVAYAPHVKDPSMPTGEHSSSKKGLHGVRKLGVEHTTGNVHVKGSTGKGAQNPAGPNFGHGASPEFAEVVVQRYGPRTHPKKHN</sequence>
<name>A0A0A9AAI5_ARUDO</name>
<protein>
    <submittedName>
        <fullName evidence="3">Uncharacterized protein</fullName>
    </submittedName>
</protein>
<reference evidence="3" key="2">
    <citation type="journal article" date="2015" name="Data Brief">
        <title>Shoot transcriptome of the giant reed, Arundo donax.</title>
        <authorList>
            <person name="Barrero R.A."/>
            <person name="Guerrero F.D."/>
            <person name="Moolhuijzen P."/>
            <person name="Goolsby J.A."/>
            <person name="Tidwell J."/>
            <person name="Bellgard S.E."/>
            <person name="Bellgard M.I."/>
        </authorList>
    </citation>
    <scope>NUCLEOTIDE SEQUENCE</scope>
    <source>
        <tissue evidence="3">Shoot tissue taken approximately 20 cm above the soil surface</tissue>
    </source>
</reference>